<proteinExistence type="inferred from homology"/>
<accession>A0A3N1YAB7</accession>
<dbReference type="InterPro" id="IPR050563">
    <property type="entry name" value="4-hydroxybenzoyl-CoA_TE"/>
</dbReference>
<dbReference type="RefSeq" id="WP_123399869.1">
    <property type="nucleotide sequence ID" value="NZ_RJVI01000001.1"/>
</dbReference>
<organism evidence="3 4">
    <name type="scientific">Inmirania thermothiophila</name>
    <dbReference type="NCBI Taxonomy" id="1750597"/>
    <lineage>
        <taxon>Bacteria</taxon>
        <taxon>Pseudomonadati</taxon>
        <taxon>Pseudomonadota</taxon>
        <taxon>Gammaproteobacteria</taxon>
        <taxon>Chromatiales</taxon>
        <taxon>Ectothiorhodospiraceae</taxon>
        <taxon>Inmirania</taxon>
    </lineage>
</organism>
<name>A0A3N1YAB7_9GAMM</name>
<dbReference type="Pfam" id="PF13279">
    <property type="entry name" value="4HBT_2"/>
    <property type="match status" value="1"/>
</dbReference>
<dbReference type="Proteomes" id="UP000276634">
    <property type="component" value="Unassembled WGS sequence"/>
</dbReference>
<dbReference type="GO" id="GO:0047617">
    <property type="term" value="F:fatty acyl-CoA hydrolase activity"/>
    <property type="evidence" value="ECO:0007669"/>
    <property type="project" value="TreeGrafter"/>
</dbReference>
<evidence type="ECO:0000256" key="1">
    <source>
        <dbReference type="ARBA" id="ARBA00005953"/>
    </source>
</evidence>
<dbReference type="PANTHER" id="PTHR31793">
    <property type="entry name" value="4-HYDROXYBENZOYL-COA THIOESTERASE FAMILY MEMBER"/>
    <property type="match status" value="1"/>
</dbReference>
<comment type="caution">
    <text evidence="3">The sequence shown here is derived from an EMBL/GenBank/DDBJ whole genome shotgun (WGS) entry which is preliminary data.</text>
</comment>
<keyword evidence="4" id="KW-1185">Reference proteome</keyword>
<evidence type="ECO:0000313" key="4">
    <source>
        <dbReference type="Proteomes" id="UP000276634"/>
    </source>
</evidence>
<dbReference type="AlphaFoldDB" id="A0A3N1YAB7"/>
<evidence type="ECO:0000313" key="3">
    <source>
        <dbReference type="EMBL" id="ROR34572.1"/>
    </source>
</evidence>
<gene>
    <name evidence="3" type="ORF">EDC57_0470</name>
</gene>
<dbReference type="OrthoDB" id="333038at2"/>
<evidence type="ECO:0000256" key="2">
    <source>
        <dbReference type="ARBA" id="ARBA00022801"/>
    </source>
</evidence>
<dbReference type="SUPFAM" id="SSF54637">
    <property type="entry name" value="Thioesterase/thiol ester dehydrase-isomerase"/>
    <property type="match status" value="1"/>
</dbReference>
<comment type="similarity">
    <text evidence="1">Belongs to the 4-hydroxybenzoyl-CoA thioesterase family.</text>
</comment>
<keyword evidence="2" id="KW-0378">Hydrolase</keyword>
<reference evidence="3 4" key="1">
    <citation type="submission" date="2018-11" db="EMBL/GenBank/DDBJ databases">
        <title>Genomic Encyclopedia of Type Strains, Phase IV (KMG-IV): sequencing the most valuable type-strain genomes for metagenomic binning, comparative biology and taxonomic classification.</title>
        <authorList>
            <person name="Goeker M."/>
        </authorList>
    </citation>
    <scope>NUCLEOTIDE SEQUENCE [LARGE SCALE GENOMIC DNA]</scope>
    <source>
        <strain evidence="3 4">DSM 100275</strain>
    </source>
</reference>
<dbReference type="InterPro" id="IPR029069">
    <property type="entry name" value="HotDog_dom_sf"/>
</dbReference>
<dbReference type="EMBL" id="RJVI01000001">
    <property type="protein sequence ID" value="ROR34572.1"/>
    <property type="molecule type" value="Genomic_DNA"/>
</dbReference>
<sequence>MSRVRIELPERFVFACELAVRIGDVNYGGHLGNDALVGLLHEARVRWLAARGRSELDLGGCGLVVADLAVAYRAEAFHGERLRIELGPDGWGRHGFSLAYRVGRPADGVEVARARTGLVCFDYRARRVAEVPPGLREALSAPVAA</sequence>
<dbReference type="PANTHER" id="PTHR31793:SF27">
    <property type="entry name" value="NOVEL THIOESTERASE SUPERFAMILY DOMAIN AND SAPOSIN A-TYPE DOMAIN CONTAINING PROTEIN (0610012H03RIK)"/>
    <property type="match status" value="1"/>
</dbReference>
<protein>
    <submittedName>
        <fullName evidence="3">Acyl-CoA thioesterase FadM</fullName>
    </submittedName>
</protein>
<dbReference type="CDD" id="cd00586">
    <property type="entry name" value="4HBT"/>
    <property type="match status" value="1"/>
</dbReference>
<dbReference type="Gene3D" id="3.10.129.10">
    <property type="entry name" value="Hotdog Thioesterase"/>
    <property type="match status" value="1"/>
</dbReference>